<gene>
    <name evidence="3" type="ORF">TRITD_2Av1G289660</name>
</gene>
<dbReference type="Gramene" id="TRITD2Av1G289660.3">
    <property type="protein sequence ID" value="TRITD2Av1G289660.3"/>
    <property type="gene ID" value="TRITD2Av1G289660"/>
</dbReference>
<dbReference type="Proteomes" id="UP000324705">
    <property type="component" value="Chromosome 2A"/>
</dbReference>
<dbReference type="SUPFAM" id="SSF102588">
    <property type="entry name" value="LmbE-like"/>
    <property type="match status" value="1"/>
</dbReference>
<proteinExistence type="inferred from homology"/>
<comment type="similarity">
    <text evidence="1">Belongs to the PIGL family.</text>
</comment>
<dbReference type="GO" id="GO:0000225">
    <property type="term" value="F:N-acetylglucosaminylphosphatidylinositol deacetylase activity"/>
    <property type="evidence" value="ECO:0007669"/>
    <property type="project" value="UniProtKB-EC"/>
</dbReference>
<evidence type="ECO:0000256" key="1">
    <source>
        <dbReference type="ARBA" id="ARBA00006066"/>
    </source>
</evidence>
<dbReference type="GO" id="GO:0005783">
    <property type="term" value="C:endoplasmic reticulum"/>
    <property type="evidence" value="ECO:0007669"/>
    <property type="project" value="TreeGrafter"/>
</dbReference>
<evidence type="ECO:0000313" key="4">
    <source>
        <dbReference type="Proteomes" id="UP000324705"/>
    </source>
</evidence>
<dbReference type="PANTHER" id="PTHR12993">
    <property type="entry name" value="N-ACETYLGLUCOSAMINYL-PHOSPHATIDYLINOSITOL DE-N-ACETYLASE-RELATED"/>
    <property type="match status" value="1"/>
</dbReference>
<accession>A0A9R1P9E3</accession>
<dbReference type="Pfam" id="PF02585">
    <property type="entry name" value="PIG-L"/>
    <property type="match status" value="1"/>
</dbReference>
<sequence length="201" mass="23045">MAPVLSMCCPSFSLDIMFFSPTILFLESKGHKLHVLCMSLGNADGFGDTRKEELYNACATLKDGFHEEWDHGLLAELTMEQIQLWDIDTIVTFDSYGVSGHPNHRDVHHGICKLLHENQQENIEAWELVSLNMFRKYSGAVEIWLSPLISSSSKQLVCCLVNCSPSRTFKAMAAHRSQWVWFRRLFVTLSSYTYVNMLQKF</sequence>
<organism evidence="3 4">
    <name type="scientific">Triticum turgidum subsp. durum</name>
    <name type="common">Durum wheat</name>
    <name type="synonym">Triticum durum</name>
    <dbReference type="NCBI Taxonomy" id="4567"/>
    <lineage>
        <taxon>Eukaryota</taxon>
        <taxon>Viridiplantae</taxon>
        <taxon>Streptophyta</taxon>
        <taxon>Embryophyta</taxon>
        <taxon>Tracheophyta</taxon>
        <taxon>Spermatophyta</taxon>
        <taxon>Magnoliopsida</taxon>
        <taxon>Liliopsida</taxon>
        <taxon>Poales</taxon>
        <taxon>Poaceae</taxon>
        <taxon>BOP clade</taxon>
        <taxon>Pooideae</taxon>
        <taxon>Triticodae</taxon>
        <taxon>Triticeae</taxon>
        <taxon>Triticinae</taxon>
        <taxon>Triticum</taxon>
    </lineage>
</organism>
<dbReference type="PANTHER" id="PTHR12993:SF11">
    <property type="entry name" value="N-ACETYLGLUCOSAMINYL-PHOSPHATIDYLINOSITOL DE-N-ACETYLASE"/>
    <property type="match status" value="1"/>
</dbReference>
<evidence type="ECO:0000313" key="3">
    <source>
        <dbReference type="EMBL" id="VAH39141.1"/>
    </source>
</evidence>
<name>A0A9R1P9E3_TRITD</name>
<dbReference type="Gene3D" id="3.40.50.10320">
    <property type="entry name" value="LmbE-like"/>
    <property type="match status" value="1"/>
</dbReference>
<dbReference type="EC" id="3.5.1.89" evidence="2"/>
<dbReference type="InterPro" id="IPR003737">
    <property type="entry name" value="GlcNAc_PI_deacetylase-related"/>
</dbReference>
<evidence type="ECO:0000256" key="2">
    <source>
        <dbReference type="ARBA" id="ARBA00012176"/>
    </source>
</evidence>
<keyword evidence="4" id="KW-1185">Reference proteome</keyword>
<dbReference type="AlphaFoldDB" id="A0A9R1P9E3"/>
<protein>
    <recommendedName>
        <fullName evidence="2">N-acetylglucosaminylphosphatidylinositol deacetylase</fullName>
        <ecNumber evidence="2">3.5.1.89</ecNumber>
    </recommendedName>
</protein>
<reference evidence="3 4" key="1">
    <citation type="submission" date="2017-09" db="EMBL/GenBank/DDBJ databases">
        <authorList>
            <consortium name="International Durum Wheat Genome Sequencing Consortium (IDWGSC)"/>
            <person name="Milanesi L."/>
        </authorList>
    </citation>
    <scope>NUCLEOTIDE SEQUENCE [LARGE SCALE GENOMIC DNA]</scope>
    <source>
        <strain evidence="4">cv. Svevo</strain>
    </source>
</reference>
<dbReference type="EMBL" id="LT934113">
    <property type="protein sequence ID" value="VAH39141.1"/>
    <property type="molecule type" value="Genomic_DNA"/>
</dbReference>
<dbReference type="InterPro" id="IPR024078">
    <property type="entry name" value="LmbE-like_dom_sf"/>
</dbReference>